<evidence type="ECO:0000256" key="6">
    <source>
        <dbReference type="ARBA" id="ARBA00023136"/>
    </source>
</evidence>
<dbReference type="InterPro" id="IPR036640">
    <property type="entry name" value="ABC1_TM_sf"/>
</dbReference>
<dbReference type="InterPro" id="IPR039421">
    <property type="entry name" value="Type_1_exporter"/>
</dbReference>
<dbReference type="PANTHER" id="PTHR24221">
    <property type="entry name" value="ATP-BINDING CASSETTE SUB-FAMILY B"/>
    <property type="match status" value="1"/>
</dbReference>
<dbReference type="Proteomes" id="UP000477834">
    <property type="component" value="Unassembled WGS sequence"/>
</dbReference>
<evidence type="ECO:0000259" key="8">
    <source>
        <dbReference type="PROSITE" id="PS50893"/>
    </source>
</evidence>
<dbReference type="EMBL" id="WIKE01000010">
    <property type="protein sequence ID" value="MQQ64492.1"/>
    <property type="molecule type" value="Genomic_DNA"/>
</dbReference>
<dbReference type="InterPro" id="IPR011527">
    <property type="entry name" value="ABC1_TM_dom"/>
</dbReference>
<evidence type="ECO:0000256" key="1">
    <source>
        <dbReference type="ARBA" id="ARBA00004651"/>
    </source>
</evidence>
<feature type="transmembrane region" description="Helical" evidence="7">
    <location>
        <begin position="130"/>
        <end position="157"/>
    </location>
</feature>
<reference evidence="11" key="3">
    <citation type="submission" date="2021-02" db="EMBL/GenBank/DDBJ databases">
        <title>Infant gut strain persistence is associated with maternal origin, phylogeny, and functional potential including surface adhesion and iron acquisition.</title>
        <authorList>
            <person name="Lou Y.C."/>
        </authorList>
    </citation>
    <scope>NUCLEOTIDE SEQUENCE</scope>
    <source>
        <strain evidence="11">L3_114_025G1_dasL3_114_025G1_concoct_29</strain>
    </source>
</reference>
<dbReference type="Proteomes" id="UP000759590">
    <property type="component" value="Unassembled WGS sequence"/>
</dbReference>
<dbReference type="SUPFAM" id="SSF90123">
    <property type="entry name" value="ABC transporter transmembrane region"/>
    <property type="match status" value="1"/>
</dbReference>
<dbReference type="PROSITE" id="PS50893">
    <property type="entry name" value="ABC_TRANSPORTER_2"/>
    <property type="match status" value="1"/>
</dbReference>
<proteinExistence type="predicted"/>
<evidence type="ECO:0000313" key="10">
    <source>
        <dbReference type="EMBL" id="KXA59411.1"/>
    </source>
</evidence>
<dbReference type="PROSITE" id="PS50929">
    <property type="entry name" value="ABC_TM1F"/>
    <property type="match status" value="1"/>
</dbReference>
<dbReference type="Pfam" id="PF00005">
    <property type="entry name" value="ABC_tran"/>
    <property type="match status" value="1"/>
</dbReference>
<dbReference type="Pfam" id="PF00664">
    <property type="entry name" value="ABC_membrane"/>
    <property type="match status" value="1"/>
</dbReference>
<dbReference type="PATRIC" id="fig|28037.231.peg.1395"/>
<accession>A0A133RW38</accession>
<reference evidence="12 14" key="2">
    <citation type="submission" date="2019-10" db="EMBL/GenBank/DDBJ databases">
        <title>Streptococcus mitis of the oral and urogenital tracts.</title>
        <authorList>
            <person name="Price T."/>
            <person name="Mores C.R."/>
            <person name="Putonti C."/>
            <person name="Wolfe A.J."/>
        </authorList>
    </citation>
    <scope>NUCLEOTIDE SEQUENCE [LARGE SCALE GENOMIC DNA]</scope>
    <source>
        <strain evidence="12 14">SM05</strain>
    </source>
</reference>
<dbReference type="Gene3D" id="3.40.50.300">
    <property type="entry name" value="P-loop containing nucleotide triphosphate hydrolases"/>
    <property type="match status" value="1"/>
</dbReference>
<reference evidence="10 13" key="1">
    <citation type="submission" date="2016-01" db="EMBL/GenBank/DDBJ databases">
        <authorList>
            <person name="Oliw E.H."/>
        </authorList>
    </citation>
    <scope>NUCLEOTIDE SEQUENCE [LARGE SCALE GENOMIC DNA]</scope>
    <source>
        <strain evidence="10 13">CMW7705B</strain>
    </source>
</reference>
<keyword evidence="2 7" id="KW-0812">Transmembrane</keyword>
<evidence type="ECO:0000256" key="2">
    <source>
        <dbReference type="ARBA" id="ARBA00022692"/>
    </source>
</evidence>
<dbReference type="GO" id="GO:0016887">
    <property type="term" value="F:ATP hydrolysis activity"/>
    <property type="evidence" value="ECO:0007669"/>
    <property type="project" value="InterPro"/>
</dbReference>
<evidence type="ECO:0000313" key="14">
    <source>
        <dbReference type="Proteomes" id="UP000477834"/>
    </source>
</evidence>
<comment type="subcellular location">
    <subcellularLocation>
        <location evidence="1">Cell membrane</location>
        <topology evidence="1">Multi-pass membrane protein</topology>
    </subcellularLocation>
</comment>
<feature type="domain" description="ABC transmembrane type-1" evidence="9">
    <location>
        <begin position="16"/>
        <end position="291"/>
    </location>
</feature>
<dbReference type="GO" id="GO:0140359">
    <property type="term" value="F:ABC-type transporter activity"/>
    <property type="evidence" value="ECO:0007669"/>
    <property type="project" value="InterPro"/>
</dbReference>
<dbReference type="EMBL" id="LRQR01000088">
    <property type="protein sequence ID" value="KXA59411.1"/>
    <property type="molecule type" value="Genomic_DNA"/>
</dbReference>
<dbReference type="AlphaFoldDB" id="A0A133RW38"/>
<evidence type="ECO:0000313" key="12">
    <source>
        <dbReference type="EMBL" id="MQQ64492.1"/>
    </source>
</evidence>
<dbReference type="Gene3D" id="1.20.1560.10">
    <property type="entry name" value="ABC transporter type 1, transmembrane domain"/>
    <property type="match status" value="1"/>
</dbReference>
<feature type="domain" description="ABC transporter" evidence="8">
    <location>
        <begin position="321"/>
        <end position="524"/>
    </location>
</feature>
<evidence type="ECO:0000256" key="7">
    <source>
        <dbReference type="SAM" id="Phobius"/>
    </source>
</evidence>
<evidence type="ECO:0000313" key="13">
    <source>
        <dbReference type="Proteomes" id="UP000070065"/>
    </source>
</evidence>
<evidence type="ECO:0000256" key="4">
    <source>
        <dbReference type="ARBA" id="ARBA00022840"/>
    </source>
</evidence>
<dbReference type="RefSeq" id="WP_000670463.1">
    <property type="nucleotide sequence ID" value="NZ_CAJJIF010000086.1"/>
</dbReference>
<dbReference type="SUPFAM" id="SSF52540">
    <property type="entry name" value="P-loop containing nucleoside triphosphate hydrolases"/>
    <property type="match status" value="1"/>
</dbReference>
<organism evidence="10 13">
    <name type="scientific">Streptococcus mitis</name>
    <dbReference type="NCBI Taxonomy" id="28037"/>
    <lineage>
        <taxon>Bacteria</taxon>
        <taxon>Bacillati</taxon>
        <taxon>Bacillota</taxon>
        <taxon>Bacilli</taxon>
        <taxon>Lactobacillales</taxon>
        <taxon>Streptococcaceae</taxon>
        <taxon>Streptococcus</taxon>
        <taxon>Streptococcus mitis group</taxon>
    </lineage>
</organism>
<feature type="transmembrane region" description="Helical" evidence="7">
    <location>
        <begin position="52"/>
        <end position="74"/>
    </location>
</feature>
<dbReference type="GO" id="GO:0005886">
    <property type="term" value="C:plasma membrane"/>
    <property type="evidence" value="ECO:0007669"/>
    <property type="project" value="UniProtKB-SubCell"/>
</dbReference>
<dbReference type="SMART" id="SM00382">
    <property type="entry name" value="AAA"/>
    <property type="match status" value="1"/>
</dbReference>
<dbReference type="EMBL" id="JAGZLW010000010">
    <property type="protein sequence ID" value="MBS4947778.1"/>
    <property type="molecule type" value="Genomic_DNA"/>
</dbReference>
<evidence type="ECO:0000259" key="9">
    <source>
        <dbReference type="PROSITE" id="PS50929"/>
    </source>
</evidence>
<keyword evidence="3" id="KW-0547">Nucleotide-binding</keyword>
<dbReference type="Proteomes" id="UP000070065">
    <property type="component" value="Unassembled WGS sequence"/>
</dbReference>
<keyword evidence="5 7" id="KW-1133">Transmembrane helix</keyword>
<keyword evidence="4 10" id="KW-0067">ATP-binding</keyword>
<dbReference type="PANTHER" id="PTHR24221:SF654">
    <property type="entry name" value="ATP-BINDING CASSETTE SUB-FAMILY B MEMBER 6"/>
    <property type="match status" value="1"/>
</dbReference>
<evidence type="ECO:0000256" key="3">
    <source>
        <dbReference type="ARBA" id="ARBA00022741"/>
    </source>
</evidence>
<evidence type="ECO:0000256" key="5">
    <source>
        <dbReference type="ARBA" id="ARBA00022989"/>
    </source>
</evidence>
<sequence>MKFLKYIKTNIFIYFLIGVLLNSGMALIKPLLLDKLLNIREEQLTIGTISYFVLYGLCLHLFFYSTMLLANFVSNNLQRHLQIRLKDQLIKKLFLKENVVYDEKVSIVTQDMELLYNRFFLPLDMIVGRVFILCTTIVFILVQNFWLGLVFIVFSFLRPLPQWVMNNRLMKSGANFSEMQKAFHLSVGDFFKGADTIYFYGASKENFAKMRKNNECYENARWKNEWTSNVVYFFNGPLEFLSQVLPLALGLLLQKSGIELTTASLVSMYIATMNLSGPIQRIMYSISDIQRSQTVKEKIFSLLEESCLETSYPTVESLAELVLEGVSKQVGEQVLFYDLSLRLTKPSKVLIKGASGTGKSTLLQLVAGKISPNSGRIIVRDKSGREFTHYQGNIAYISQNPFFRHGTIRENLTLGQEISDKELLCCLEQVGLTNEITNILDYQLVNNGENISGGQRLRLELVRCLLRQKDIVLADEVTSSLDKDNAYQVRQLLLQLPIILIEVAHHIDSETVYNQVIDLGKYRIK</sequence>
<protein>
    <submittedName>
        <fullName evidence="11">ABC transporter ATP-binding protein</fullName>
    </submittedName>
    <submittedName>
        <fullName evidence="10">ABC transporter, ATP-binding protein</fullName>
    </submittedName>
    <submittedName>
        <fullName evidence="12">ATP-binding cassette domain-containing protein</fullName>
    </submittedName>
</protein>
<comment type="caution">
    <text evidence="10">The sequence shown here is derived from an EMBL/GenBank/DDBJ whole genome shotgun (WGS) entry which is preliminary data.</text>
</comment>
<dbReference type="InterPro" id="IPR027417">
    <property type="entry name" value="P-loop_NTPase"/>
</dbReference>
<dbReference type="GO" id="GO:0005524">
    <property type="term" value="F:ATP binding"/>
    <property type="evidence" value="ECO:0007669"/>
    <property type="project" value="UniProtKB-KW"/>
</dbReference>
<dbReference type="GO" id="GO:0034040">
    <property type="term" value="F:ATPase-coupled lipid transmembrane transporter activity"/>
    <property type="evidence" value="ECO:0007669"/>
    <property type="project" value="TreeGrafter"/>
</dbReference>
<gene>
    <name evidence="12" type="ORF">GEZ69_08645</name>
    <name evidence="10" type="ORF">HMPREF3228_01404</name>
    <name evidence="11" type="ORF">KHZ51_03545</name>
</gene>
<keyword evidence="6 7" id="KW-0472">Membrane</keyword>
<evidence type="ECO:0000313" key="11">
    <source>
        <dbReference type="EMBL" id="MBS4947778.1"/>
    </source>
</evidence>
<dbReference type="InterPro" id="IPR003593">
    <property type="entry name" value="AAA+_ATPase"/>
</dbReference>
<dbReference type="InterPro" id="IPR003439">
    <property type="entry name" value="ABC_transporter-like_ATP-bd"/>
</dbReference>
<feature type="transmembrane region" description="Helical" evidence="7">
    <location>
        <begin position="12"/>
        <end position="32"/>
    </location>
</feature>
<name>A0A133RW38_STRMT</name>